<keyword evidence="4" id="KW-1185">Reference proteome</keyword>
<evidence type="ECO:0000313" key="3">
    <source>
        <dbReference type="Proteomes" id="UP000288943"/>
    </source>
</evidence>
<dbReference type="Proteomes" id="UP001527202">
    <property type="component" value="Unassembled WGS sequence"/>
</dbReference>
<dbReference type="GeneID" id="95376017"/>
<reference evidence="2 3" key="1">
    <citation type="submission" date="2018-01" db="EMBL/GenBank/DDBJ databases">
        <title>The whole genome sequencing and assembly of Paenibacillus chitinolyticus KCCM 41400 strain.</title>
        <authorList>
            <person name="Kim J.-Y."/>
            <person name="Park M.-K."/>
            <person name="Lee Y.-J."/>
            <person name="Yi H."/>
            <person name="Bahn Y.-S."/>
            <person name="Kim J.F."/>
            <person name="Lee D.-W."/>
        </authorList>
    </citation>
    <scope>NUCLEOTIDE SEQUENCE [LARGE SCALE GENOMIC DNA]</scope>
    <source>
        <strain evidence="2 3">KCCM 41400</strain>
    </source>
</reference>
<gene>
    <name evidence="1" type="ORF">M5X16_22640</name>
    <name evidence="2" type="ORF">PC41400_14470</name>
</gene>
<dbReference type="Proteomes" id="UP000288943">
    <property type="component" value="Chromosome"/>
</dbReference>
<dbReference type="KEGG" id="pchi:PC41400_14470"/>
<proteinExistence type="predicted"/>
<organism evidence="2 3">
    <name type="scientific">Paenibacillus chitinolyticus</name>
    <dbReference type="NCBI Taxonomy" id="79263"/>
    <lineage>
        <taxon>Bacteria</taxon>
        <taxon>Bacillati</taxon>
        <taxon>Bacillota</taxon>
        <taxon>Bacilli</taxon>
        <taxon>Bacillales</taxon>
        <taxon>Paenibacillaceae</taxon>
        <taxon>Paenibacillus</taxon>
    </lineage>
</organism>
<reference evidence="1 4" key="2">
    <citation type="submission" date="2022-05" db="EMBL/GenBank/DDBJ databases">
        <title>Genome Sequencing of Bee-Associated Microbes.</title>
        <authorList>
            <person name="Dunlap C."/>
        </authorList>
    </citation>
    <scope>NUCLEOTIDE SEQUENCE [LARGE SCALE GENOMIC DNA]</scope>
    <source>
        <strain evidence="1 4">NRRL B-23120</strain>
    </source>
</reference>
<dbReference type="OrthoDB" id="2610730at2"/>
<dbReference type="EMBL" id="CP026520">
    <property type="protein sequence ID" value="QAV18817.1"/>
    <property type="molecule type" value="Genomic_DNA"/>
</dbReference>
<name>A0A410WX12_9BACL</name>
<evidence type="ECO:0000313" key="4">
    <source>
        <dbReference type="Proteomes" id="UP001527202"/>
    </source>
</evidence>
<dbReference type="EMBL" id="JAMDMJ010000033">
    <property type="protein sequence ID" value="MCY9598553.1"/>
    <property type="molecule type" value="Genomic_DNA"/>
</dbReference>
<evidence type="ECO:0000313" key="2">
    <source>
        <dbReference type="EMBL" id="QAV18817.1"/>
    </source>
</evidence>
<evidence type="ECO:0000313" key="1">
    <source>
        <dbReference type="EMBL" id="MCY9598553.1"/>
    </source>
</evidence>
<sequence length="162" mass="18784">MAKFEQLNQYVTNIFSVLIENQDLCKLLFYAVDDPLSEVDLTEDQRFELLHTHIYPMPKIPGEQSAQSSFLSIYFDNFKLANENKGIKDSSLVIDILIHNEIWNLHGTGLFRPYSILSEIDKMVNNERVAGIKKMEFDRGRLIRYNADYSGYQVTYSMSSVN</sequence>
<dbReference type="RefSeq" id="WP_042227712.1">
    <property type="nucleotide sequence ID" value="NZ_CP026520.1"/>
</dbReference>
<protein>
    <submittedName>
        <fullName evidence="2">Uncharacterized protein</fullName>
    </submittedName>
</protein>
<accession>A0A410WX12</accession>
<dbReference type="AlphaFoldDB" id="A0A410WX12"/>